<evidence type="ECO:0000259" key="7">
    <source>
        <dbReference type="Pfam" id="PF08281"/>
    </source>
</evidence>
<organism evidence="9 10">
    <name type="scientific">Luteipulveratus halotolerans</name>
    <dbReference type="NCBI Taxonomy" id="1631356"/>
    <lineage>
        <taxon>Bacteria</taxon>
        <taxon>Bacillati</taxon>
        <taxon>Actinomycetota</taxon>
        <taxon>Actinomycetes</taxon>
        <taxon>Micrococcales</taxon>
        <taxon>Dermacoccaceae</taxon>
        <taxon>Luteipulveratus</taxon>
    </lineage>
</organism>
<dbReference type="GO" id="GO:0003677">
    <property type="term" value="F:DNA binding"/>
    <property type="evidence" value="ECO:0007669"/>
    <property type="project" value="InterPro"/>
</dbReference>
<keyword evidence="3" id="KW-0805">Transcription regulation</keyword>
<comment type="subunit">
    <text evidence="2">Interacts transiently with the RNA polymerase catalytic core formed by RpoA, RpoB, RpoC and RpoZ (2 alpha, 1 beta, 1 beta' and 1 omega subunit) to form the RNA polymerase holoenzyme that can initiate transcription.</text>
</comment>
<reference evidence="10" key="1">
    <citation type="submission" date="2015-03" db="EMBL/GenBank/DDBJ databases">
        <title>Luteipulveratus halotolerans sp. nov., a novel actinobacterium (Dermacoccaceae) from Sarawak, Malaysia.</title>
        <authorList>
            <person name="Juboi H."/>
            <person name="Basik A."/>
            <person name="Shamsul S.S."/>
            <person name="Arnold P."/>
            <person name="Schmitt E.K."/>
            <person name="Sanglier J.-J."/>
            <person name="Yeo T."/>
        </authorList>
    </citation>
    <scope>NUCLEOTIDE SEQUENCE [LARGE SCALE GENOMIC DNA]</scope>
    <source>
        <strain evidence="10">C296001</strain>
    </source>
</reference>
<dbReference type="NCBIfam" id="NF006089">
    <property type="entry name" value="PRK08241.1"/>
    <property type="match status" value="1"/>
</dbReference>
<feature type="domain" description="RNA polymerase sigma factor 70 region 4 type 2" evidence="7">
    <location>
        <begin position="128"/>
        <end position="179"/>
    </location>
</feature>
<dbReference type="NCBIfam" id="TIGR02937">
    <property type="entry name" value="sigma70-ECF"/>
    <property type="match status" value="1"/>
</dbReference>
<keyword evidence="10" id="KW-1185">Reference proteome</keyword>
<dbReference type="PANTHER" id="PTHR43133">
    <property type="entry name" value="RNA POLYMERASE ECF-TYPE SIGMA FACTO"/>
    <property type="match status" value="1"/>
</dbReference>
<dbReference type="Gene3D" id="1.10.1740.10">
    <property type="match status" value="1"/>
</dbReference>
<dbReference type="STRING" id="1631356.VV01_12860"/>
<dbReference type="Pfam" id="PF08281">
    <property type="entry name" value="Sigma70_r4_2"/>
    <property type="match status" value="1"/>
</dbReference>
<feature type="domain" description="SnoaL-like" evidence="8">
    <location>
        <begin position="203"/>
        <end position="304"/>
    </location>
</feature>
<dbReference type="AlphaFoldDB" id="A0A0L6CJ68"/>
<dbReference type="PANTHER" id="PTHR43133:SF65">
    <property type="entry name" value="ECF RNA POLYMERASE SIGMA FACTOR SIGG"/>
    <property type="match status" value="1"/>
</dbReference>
<dbReference type="OrthoDB" id="7376212at2"/>
<proteinExistence type="inferred from homology"/>
<gene>
    <name evidence="9" type="ORF">VV01_12860</name>
</gene>
<evidence type="ECO:0000256" key="5">
    <source>
        <dbReference type="ARBA" id="ARBA00023163"/>
    </source>
</evidence>
<keyword evidence="4" id="KW-0731">Sigma factor</keyword>
<accession>A0A0L6CJ68</accession>
<dbReference type="InterPro" id="IPR036388">
    <property type="entry name" value="WH-like_DNA-bd_sf"/>
</dbReference>
<protein>
    <submittedName>
        <fullName evidence="9">RNA polymerase sigma70 factor</fullName>
    </submittedName>
</protein>
<evidence type="ECO:0000259" key="8">
    <source>
        <dbReference type="Pfam" id="PF12680"/>
    </source>
</evidence>
<comment type="caution">
    <text evidence="9">The sequence shown here is derived from an EMBL/GenBank/DDBJ whole genome shotgun (WGS) entry which is preliminary data.</text>
</comment>
<dbReference type="InterPro" id="IPR013324">
    <property type="entry name" value="RNA_pol_sigma_r3/r4-like"/>
</dbReference>
<evidence type="ECO:0000256" key="4">
    <source>
        <dbReference type="ARBA" id="ARBA00023082"/>
    </source>
</evidence>
<name>A0A0L6CJ68_9MICO</name>
<evidence type="ECO:0000256" key="1">
    <source>
        <dbReference type="ARBA" id="ARBA00010641"/>
    </source>
</evidence>
<dbReference type="InterPro" id="IPR014305">
    <property type="entry name" value="RNA_pol_sigma-G_actinobac"/>
</dbReference>
<dbReference type="InterPro" id="IPR013249">
    <property type="entry name" value="RNA_pol_sigma70_r4_t2"/>
</dbReference>
<keyword evidence="5" id="KW-0804">Transcription</keyword>
<dbReference type="InterPro" id="IPR013325">
    <property type="entry name" value="RNA_pol_sigma_r2"/>
</dbReference>
<sequence>MSQITDDAGFTDAVSRHERELTVHCYRMTGSHDDARELVQETFLRAWSARSSYEGRASVRTWLYRIATNLCLDTLAHSSRRVLPYELGPPAPAGEMEVRADLPWLQPFPTTDDEPAEAAVARETIELAFIVALQHLPPRQRCALVLRDVLGWPTAEVAATLDASVPSTNSALQRAREAMRTRLPADRSSWSPAAPNPDELALARRYAAAVERADIEAVVALLADDVRATMPPWPYWMADRSSVEQALRESWEPSSPSYVGRFRHVPLVVNGSPGAASYTRVGDTGPYLPFALGVLRIEGDRIVELTAFHDTSLFAAFGLPAEHR</sequence>
<dbReference type="EMBL" id="LAIR01000002">
    <property type="protein sequence ID" value="KNX37842.1"/>
    <property type="molecule type" value="Genomic_DNA"/>
</dbReference>
<dbReference type="InterPro" id="IPR032710">
    <property type="entry name" value="NTF2-like_dom_sf"/>
</dbReference>
<dbReference type="NCBIfam" id="TIGR02960">
    <property type="entry name" value="SigX5"/>
    <property type="match status" value="1"/>
</dbReference>
<dbReference type="RefSeq" id="WP_050670234.1">
    <property type="nucleotide sequence ID" value="NZ_LAIR01000002.1"/>
</dbReference>
<dbReference type="Gene3D" id="3.10.450.50">
    <property type="match status" value="1"/>
</dbReference>
<dbReference type="Pfam" id="PF04542">
    <property type="entry name" value="Sigma70_r2"/>
    <property type="match status" value="1"/>
</dbReference>
<dbReference type="InterPro" id="IPR039425">
    <property type="entry name" value="RNA_pol_sigma-70-like"/>
</dbReference>
<comment type="similarity">
    <text evidence="1">Belongs to the sigma-70 factor family. ECF subfamily.</text>
</comment>
<dbReference type="SUPFAM" id="SSF88946">
    <property type="entry name" value="Sigma2 domain of RNA polymerase sigma factors"/>
    <property type="match status" value="1"/>
</dbReference>
<feature type="domain" description="RNA polymerase sigma-70 region 2" evidence="6">
    <location>
        <begin position="14"/>
        <end position="80"/>
    </location>
</feature>
<dbReference type="Proteomes" id="UP000037397">
    <property type="component" value="Unassembled WGS sequence"/>
</dbReference>
<dbReference type="SUPFAM" id="SSF88659">
    <property type="entry name" value="Sigma3 and sigma4 domains of RNA polymerase sigma factors"/>
    <property type="match status" value="1"/>
</dbReference>
<dbReference type="InterPro" id="IPR014284">
    <property type="entry name" value="RNA_pol_sigma-70_dom"/>
</dbReference>
<evidence type="ECO:0000259" key="6">
    <source>
        <dbReference type="Pfam" id="PF04542"/>
    </source>
</evidence>
<dbReference type="SUPFAM" id="SSF54427">
    <property type="entry name" value="NTF2-like"/>
    <property type="match status" value="1"/>
</dbReference>
<dbReference type="Gene3D" id="1.10.10.10">
    <property type="entry name" value="Winged helix-like DNA-binding domain superfamily/Winged helix DNA-binding domain"/>
    <property type="match status" value="1"/>
</dbReference>
<evidence type="ECO:0000256" key="2">
    <source>
        <dbReference type="ARBA" id="ARBA00011344"/>
    </source>
</evidence>
<dbReference type="GO" id="GO:0006352">
    <property type="term" value="P:DNA-templated transcription initiation"/>
    <property type="evidence" value="ECO:0007669"/>
    <property type="project" value="InterPro"/>
</dbReference>
<evidence type="ECO:0000256" key="3">
    <source>
        <dbReference type="ARBA" id="ARBA00023015"/>
    </source>
</evidence>
<dbReference type="Pfam" id="PF12680">
    <property type="entry name" value="SnoaL_2"/>
    <property type="match status" value="1"/>
</dbReference>
<evidence type="ECO:0000313" key="10">
    <source>
        <dbReference type="Proteomes" id="UP000037397"/>
    </source>
</evidence>
<dbReference type="InterPro" id="IPR007627">
    <property type="entry name" value="RNA_pol_sigma70_r2"/>
</dbReference>
<dbReference type="InterPro" id="IPR037401">
    <property type="entry name" value="SnoaL-like"/>
</dbReference>
<evidence type="ECO:0000313" key="9">
    <source>
        <dbReference type="EMBL" id="KNX37842.1"/>
    </source>
</evidence>
<dbReference type="GO" id="GO:0016987">
    <property type="term" value="F:sigma factor activity"/>
    <property type="evidence" value="ECO:0007669"/>
    <property type="project" value="UniProtKB-KW"/>
</dbReference>